<feature type="compositionally biased region" description="Basic and acidic residues" evidence="1">
    <location>
        <begin position="1327"/>
        <end position="1353"/>
    </location>
</feature>
<feature type="region of interest" description="Disordered" evidence="1">
    <location>
        <begin position="310"/>
        <end position="389"/>
    </location>
</feature>
<feature type="compositionally biased region" description="Basic and acidic residues" evidence="1">
    <location>
        <begin position="1280"/>
        <end position="1310"/>
    </location>
</feature>
<feature type="compositionally biased region" description="Basic and acidic residues" evidence="1">
    <location>
        <begin position="673"/>
        <end position="683"/>
    </location>
</feature>
<protein>
    <submittedName>
        <fullName evidence="2">Uncharacterized protein</fullName>
    </submittedName>
</protein>
<feature type="compositionally biased region" description="Polar residues" evidence="1">
    <location>
        <begin position="684"/>
        <end position="704"/>
    </location>
</feature>
<feature type="compositionally biased region" description="Polar residues" evidence="1">
    <location>
        <begin position="1378"/>
        <end position="1404"/>
    </location>
</feature>
<feature type="compositionally biased region" description="Polar residues" evidence="1">
    <location>
        <begin position="634"/>
        <end position="645"/>
    </location>
</feature>
<dbReference type="Proteomes" id="UP001214628">
    <property type="component" value="Chromosome 3"/>
</dbReference>
<evidence type="ECO:0000256" key="1">
    <source>
        <dbReference type="SAM" id="MobiDB-lite"/>
    </source>
</evidence>
<name>A0AAF0FCD8_9BASI</name>
<feature type="compositionally biased region" description="Polar residues" evidence="1">
    <location>
        <begin position="777"/>
        <end position="787"/>
    </location>
</feature>
<reference evidence="2" key="1">
    <citation type="submission" date="2023-02" db="EMBL/GenBank/DDBJ databases">
        <title>Mating type loci evolution in Malassezia.</title>
        <authorList>
            <person name="Coelho M.A."/>
        </authorList>
    </citation>
    <scope>NUCLEOTIDE SEQUENCE</scope>
    <source>
        <strain evidence="2">CBS 14136</strain>
    </source>
</reference>
<feature type="compositionally biased region" description="Polar residues" evidence="1">
    <location>
        <begin position="836"/>
        <end position="845"/>
    </location>
</feature>
<feature type="region of interest" description="Disordered" evidence="1">
    <location>
        <begin position="762"/>
        <end position="787"/>
    </location>
</feature>
<evidence type="ECO:0000313" key="2">
    <source>
        <dbReference type="EMBL" id="WFD43894.1"/>
    </source>
</evidence>
<feature type="compositionally biased region" description="Polar residues" evidence="1">
    <location>
        <begin position="896"/>
        <end position="918"/>
    </location>
</feature>
<feature type="region of interest" description="Disordered" evidence="1">
    <location>
        <begin position="967"/>
        <end position="990"/>
    </location>
</feature>
<feature type="compositionally biased region" description="Polar residues" evidence="1">
    <location>
        <begin position="1117"/>
        <end position="1138"/>
    </location>
</feature>
<evidence type="ECO:0000313" key="3">
    <source>
        <dbReference type="Proteomes" id="UP001214628"/>
    </source>
</evidence>
<dbReference type="EMBL" id="CP118377">
    <property type="protein sequence ID" value="WFD43894.1"/>
    <property type="molecule type" value="Genomic_DNA"/>
</dbReference>
<feature type="compositionally biased region" description="Polar residues" evidence="1">
    <location>
        <begin position="1249"/>
        <end position="1265"/>
    </location>
</feature>
<feature type="region of interest" description="Disordered" evidence="1">
    <location>
        <begin position="497"/>
        <end position="557"/>
    </location>
</feature>
<keyword evidence="3" id="KW-1185">Reference proteome</keyword>
<feature type="region of interest" description="Disordered" evidence="1">
    <location>
        <begin position="160"/>
        <end position="182"/>
    </location>
</feature>
<feature type="compositionally biased region" description="Polar residues" evidence="1">
    <location>
        <begin position="1163"/>
        <end position="1176"/>
    </location>
</feature>
<feature type="compositionally biased region" description="Polar residues" evidence="1">
    <location>
        <begin position="502"/>
        <end position="516"/>
    </location>
</feature>
<sequence length="1460" mass="159489">MSRESNQARSPPSGTLTIVLRSEPPLPHFCVPFPIARQDAEIASLRLSALRLLTGETMAQATQPLTYSEQLKQQTIQGWRLKMLDLIQVQGGSASVEDDEVALGLRLSDDHKCSALEHGDQLVVHLASGYALEELQLPQLPHDYDYAYAVQQPNLVSEQPKYTLSRPSEPSSHSSSVQANPNTNFHAFSYPDYRQGYRVVTAQGVTNGIGYRGLNHAQQRSPNVQLDGDRAIQTHQLAALTSMARANSAAGVEARAKLQAMGIAPPKIPKPKGDKIKKQASLPQTALVIGPGVQGYVGDSTTRARLGPMASKNAVQSNEASKLTTQSRPALNSNLKPKPSVKAMPKMQMPAVPKAPAPLHTSSRRTRPAPIQTEDAARASATPPMANSPLQRSLHGELLTSGASQRTKKKAVRSKRSQALHLLRAAKGGPTSPGTAQLFAPLHANMDMKSIRGISSPQLITNSDRNRTQNLSSNDTSEAVSAPLAGLTTAADADMQPGASAQRYTQPNSSATSPQAATRAVPQAAPSPSTRAAPQTMPQVAASKPAANAPTKNRHMSTSEAMRLLFSQQLTDARDHGEVSSDSKAAMEQQLLPKHDKSQKRSRNFFSFGSRHSKEIGGNESQASNKDVVERESPFTTNRSSDAYVDQSIQDAEITPNSFPGGDLQTQSLDLDRAPKVPSKDPRTVQQAPRASSGQIRQDLQRQPTRIHPMQGSIEAPSPSMNRSEDWISSRPQYEMPPPIYTRQIPESGAEIPIVHDASMDHGSMLNDLQSDRSERTPNGVQSSPNTRLPVSMFQEHVHPGSNICQTREPERSSARDARAYNGPLPHSTRRPISKPENQSQNVTRSLHKGPLHPNYATQQSQPHQQAIHPTHGLGIRHDSQQQPKRESVPYIQGSDMPSSNISRADHSAMTQETQASDSLRKNWGTTRRADLAEPRNQALDVQQRLEKPNSFVHPVNTRSFIGTTQPQAMPLSEPLSEPQPETGNGVQSEFGYQSQMGTVPRLGADLRMPTEQRTASESPLSAEQRTATELRLGAEPQVAPKSQLGAKREMSAEPRISLASNTRKVSSHELPPALDYTGLSGLGAAISSSSGDASQTKSHVDSEPQVVKSAPEMMQVYSSSDTSPAMTRHTTAANSTEALPLEWADALESFPVKSSDDPLDSSAPTDRQPTSSESGNWEERMKEVATTRVDLATDSDKPSKAHLPSHFGERILEAIAAPVDLSEQPTPHTHAKTRQTPGIKEPADENDTLTNLESLQEPTTSQPEAVSGESAPNVVPSRAELRYLEVQRELAEERARQDRAERHRIERLARRQGTSRNGDAPPTAEDVAHMEYERLQEAKRAAEQQAEQQREAELRKIWEQQVIEEHLEKRRAEEQQALESAQHMSTQPTVTYSNIRPPNGIQQASSHSASSPPSFKRISDEQKRLLQMRQQLAQEQARLAAEQEALELQLAAHQQKSIT</sequence>
<feature type="compositionally biased region" description="Polar residues" evidence="1">
    <location>
        <begin position="856"/>
        <end position="865"/>
    </location>
</feature>
<feature type="region of interest" description="Disordered" evidence="1">
    <location>
        <begin position="1010"/>
        <end position="1353"/>
    </location>
</feature>
<feature type="compositionally biased region" description="Basic and acidic residues" evidence="1">
    <location>
        <begin position="876"/>
        <end position="888"/>
    </location>
</feature>
<feature type="compositionally biased region" description="Basic and acidic residues" evidence="1">
    <location>
        <begin position="808"/>
        <end position="819"/>
    </location>
</feature>
<feature type="region of interest" description="Disordered" evidence="1">
    <location>
        <begin position="459"/>
        <end position="480"/>
    </location>
</feature>
<feature type="compositionally biased region" description="Low complexity" evidence="1">
    <location>
        <begin position="1405"/>
        <end position="1415"/>
    </location>
</feature>
<feature type="compositionally biased region" description="Low complexity" evidence="1">
    <location>
        <begin position="971"/>
        <end position="982"/>
    </location>
</feature>
<feature type="region of interest" description="Disordered" evidence="1">
    <location>
        <begin position="1370"/>
        <end position="1434"/>
    </location>
</feature>
<feature type="compositionally biased region" description="Polar residues" evidence="1">
    <location>
        <begin position="313"/>
        <end position="335"/>
    </location>
</feature>
<organism evidence="2 3">
    <name type="scientific">Malassezia psittaci</name>
    <dbReference type="NCBI Taxonomy" id="1821823"/>
    <lineage>
        <taxon>Eukaryota</taxon>
        <taxon>Fungi</taxon>
        <taxon>Dikarya</taxon>
        <taxon>Basidiomycota</taxon>
        <taxon>Ustilaginomycotina</taxon>
        <taxon>Malasseziomycetes</taxon>
        <taxon>Malasseziales</taxon>
        <taxon>Malasseziaceae</taxon>
        <taxon>Malassezia</taxon>
    </lineage>
</organism>
<feature type="compositionally biased region" description="Polar residues" evidence="1">
    <location>
        <begin position="1012"/>
        <end position="1028"/>
    </location>
</feature>
<proteinExistence type="predicted"/>
<feature type="compositionally biased region" description="Low complexity" evidence="1">
    <location>
        <begin position="1079"/>
        <end position="1095"/>
    </location>
</feature>
<feature type="compositionally biased region" description="Low complexity" evidence="1">
    <location>
        <begin position="165"/>
        <end position="176"/>
    </location>
</feature>
<gene>
    <name evidence="2" type="ORF">MPSI1_002559</name>
</gene>
<feature type="region of interest" description="Disordered" evidence="1">
    <location>
        <begin position="799"/>
        <end position="937"/>
    </location>
</feature>
<accession>A0AAF0FCD8</accession>
<feature type="region of interest" description="Disordered" evidence="1">
    <location>
        <begin position="573"/>
        <end position="645"/>
    </location>
</feature>
<feature type="region of interest" description="Disordered" evidence="1">
    <location>
        <begin position="673"/>
        <end position="744"/>
    </location>
</feature>
<feature type="compositionally biased region" description="Polar residues" evidence="1">
    <location>
        <begin position="459"/>
        <end position="479"/>
    </location>
</feature>
<feature type="compositionally biased region" description="Polar residues" evidence="1">
    <location>
        <begin position="526"/>
        <end position="538"/>
    </location>
</feature>